<evidence type="ECO:0000313" key="3">
    <source>
        <dbReference type="EMBL" id="KAK3734471.1"/>
    </source>
</evidence>
<keyword evidence="1" id="KW-0408">Iron</keyword>
<dbReference type="PRINTS" id="PR00457">
    <property type="entry name" value="ANPEROXIDASE"/>
</dbReference>
<protein>
    <recommendedName>
        <fullName evidence="5">Peroxidase</fullName>
    </recommendedName>
</protein>
<accession>A0AAE0Y6D7</accession>
<dbReference type="PANTHER" id="PTHR11475:SF109">
    <property type="entry name" value="CHORION PEROXIDASE-LIKE PROTEIN"/>
    <property type="match status" value="1"/>
</dbReference>
<name>A0AAE0Y6D7_9GAST</name>
<dbReference type="Proteomes" id="UP001283361">
    <property type="component" value="Unassembled WGS sequence"/>
</dbReference>
<dbReference type="SUPFAM" id="SSF48113">
    <property type="entry name" value="Heme-dependent peroxidases"/>
    <property type="match status" value="1"/>
</dbReference>
<keyword evidence="1" id="KW-0349">Heme</keyword>
<dbReference type="GO" id="GO:0046872">
    <property type="term" value="F:metal ion binding"/>
    <property type="evidence" value="ECO:0007669"/>
    <property type="project" value="UniProtKB-KW"/>
</dbReference>
<feature type="signal peptide" evidence="2">
    <location>
        <begin position="1"/>
        <end position="24"/>
    </location>
</feature>
<feature type="chain" id="PRO_5042003637" description="Peroxidase" evidence="2">
    <location>
        <begin position="25"/>
        <end position="639"/>
    </location>
</feature>
<dbReference type="GO" id="GO:0020037">
    <property type="term" value="F:heme binding"/>
    <property type="evidence" value="ECO:0007669"/>
    <property type="project" value="InterPro"/>
</dbReference>
<reference evidence="3" key="1">
    <citation type="journal article" date="2023" name="G3 (Bethesda)">
        <title>A reference genome for the long-term kleptoplast-retaining sea slug Elysia crispata morphotype clarki.</title>
        <authorList>
            <person name="Eastman K.E."/>
            <person name="Pendleton A.L."/>
            <person name="Shaikh M.A."/>
            <person name="Suttiyut T."/>
            <person name="Ogas R."/>
            <person name="Tomko P."/>
            <person name="Gavelis G."/>
            <person name="Widhalm J.R."/>
            <person name="Wisecaver J.H."/>
        </authorList>
    </citation>
    <scope>NUCLEOTIDE SEQUENCE</scope>
    <source>
        <strain evidence="3">ECLA1</strain>
    </source>
</reference>
<dbReference type="AlphaFoldDB" id="A0AAE0Y6D7"/>
<dbReference type="InterPro" id="IPR010255">
    <property type="entry name" value="Haem_peroxidase_sf"/>
</dbReference>
<organism evidence="3 4">
    <name type="scientific">Elysia crispata</name>
    <name type="common">lettuce slug</name>
    <dbReference type="NCBI Taxonomy" id="231223"/>
    <lineage>
        <taxon>Eukaryota</taxon>
        <taxon>Metazoa</taxon>
        <taxon>Spiralia</taxon>
        <taxon>Lophotrochozoa</taxon>
        <taxon>Mollusca</taxon>
        <taxon>Gastropoda</taxon>
        <taxon>Heterobranchia</taxon>
        <taxon>Euthyneura</taxon>
        <taxon>Panpulmonata</taxon>
        <taxon>Sacoglossa</taxon>
        <taxon>Placobranchoidea</taxon>
        <taxon>Plakobranchidae</taxon>
        <taxon>Elysia</taxon>
    </lineage>
</organism>
<dbReference type="GO" id="GO:0004601">
    <property type="term" value="F:peroxidase activity"/>
    <property type="evidence" value="ECO:0007669"/>
    <property type="project" value="InterPro"/>
</dbReference>
<evidence type="ECO:0000256" key="1">
    <source>
        <dbReference type="PIRSR" id="PIRSR619791-2"/>
    </source>
</evidence>
<dbReference type="PROSITE" id="PS50292">
    <property type="entry name" value="PEROXIDASE_3"/>
    <property type="match status" value="1"/>
</dbReference>
<dbReference type="PANTHER" id="PTHR11475">
    <property type="entry name" value="OXIDASE/PEROXIDASE"/>
    <property type="match status" value="1"/>
</dbReference>
<keyword evidence="2" id="KW-0732">Signal</keyword>
<dbReference type="InterPro" id="IPR037120">
    <property type="entry name" value="Haem_peroxidase_sf_animal"/>
</dbReference>
<evidence type="ECO:0000313" key="4">
    <source>
        <dbReference type="Proteomes" id="UP001283361"/>
    </source>
</evidence>
<keyword evidence="1" id="KW-0479">Metal-binding</keyword>
<dbReference type="Pfam" id="PF03098">
    <property type="entry name" value="An_peroxidase"/>
    <property type="match status" value="1"/>
</dbReference>
<feature type="binding site" description="axial binding residue" evidence="1">
    <location>
        <position position="413"/>
    </location>
    <ligand>
        <name>heme b</name>
        <dbReference type="ChEBI" id="CHEBI:60344"/>
    </ligand>
    <ligandPart>
        <name>Fe</name>
        <dbReference type="ChEBI" id="CHEBI:18248"/>
    </ligandPart>
</feature>
<evidence type="ECO:0000256" key="2">
    <source>
        <dbReference type="SAM" id="SignalP"/>
    </source>
</evidence>
<dbReference type="GO" id="GO:0006979">
    <property type="term" value="P:response to oxidative stress"/>
    <property type="evidence" value="ECO:0007669"/>
    <property type="project" value="InterPro"/>
</dbReference>
<gene>
    <name evidence="3" type="ORF">RRG08_029146</name>
</gene>
<sequence>MAACTWHALLVVIGAIVFLDQASGDTPNSRICASLAELYFAHVSGRIPGGMDIISPGDQTPCYLRPKKQRYREIDGRCNHPLDFGSAMKPVKRYIKPYYQDRQGHNTPRIFSVHGNKLLLPSPRAVSRAIHTDRSAFDRHTMWVMQFGQFLDHDITSAPVPTEHNSSIKCCGVPPRQVPEECFPIIVPRNDPVFPSCMEFVRSEPMKDDKGHVLYPREQLNALTAFVDGSVIYGSDKETLARLRVGGGRGALLKTLIVNGKERLPHDTMAESDMCKVSDSRLSFCQLSGDGRVNEQPGLGSAHLLFHLFHNYIAKRLTKGILTKRGFHSTPLDIERFLQQKPDALHETIFQEARKIVGAVLQKITYCDWLPLILGPGLIRKYSLECRGRSRYNQFVDPRIANGFLTAAFRFGHSLIPNKVSINRVKLDLKKQFMIPDPVLLYYESIVEGMQQSRSQQRFDRHVVGAVTNHLFESSKRPGGALDLIALNIQRGRDHGIPPYYIWRKYYGLRSLEKTRDLRRNMREALKQYRDYYDVDLFVGGLLERSVRGGIVGETFGNIIANQFSDIKFGDAHFFMGNKRPLAFTNEQLYAIKQISLRDIVCICGGVTRSQRNVFREPSYRNRQTTCNIRHDFNIKPWL</sequence>
<dbReference type="Gene3D" id="1.10.640.10">
    <property type="entry name" value="Haem peroxidase domain superfamily, animal type"/>
    <property type="match status" value="1"/>
</dbReference>
<evidence type="ECO:0008006" key="5">
    <source>
        <dbReference type="Google" id="ProtNLM"/>
    </source>
</evidence>
<dbReference type="InterPro" id="IPR019791">
    <property type="entry name" value="Haem_peroxidase_animal"/>
</dbReference>
<dbReference type="EMBL" id="JAWDGP010006848">
    <property type="protein sequence ID" value="KAK3734471.1"/>
    <property type="molecule type" value="Genomic_DNA"/>
</dbReference>
<proteinExistence type="predicted"/>
<comment type="caution">
    <text evidence="3">The sequence shown here is derived from an EMBL/GenBank/DDBJ whole genome shotgun (WGS) entry which is preliminary data.</text>
</comment>
<keyword evidence="4" id="KW-1185">Reference proteome</keyword>